<keyword evidence="1" id="KW-0472">Membrane</keyword>
<feature type="transmembrane region" description="Helical" evidence="1">
    <location>
        <begin position="84"/>
        <end position="101"/>
    </location>
</feature>
<feature type="transmembrane region" description="Helical" evidence="1">
    <location>
        <begin position="621"/>
        <end position="642"/>
    </location>
</feature>
<evidence type="ECO:0000259" key="2">
    <source>
        <dbReference type="Pfam" id="PF13231"/>
    </source>
</evidence>
<gene>
    <name evidence="3" type="ORF">ERS852407_01185</name>
</gene>
<keyword evidence="1" id="KW-1133">Transmembrane helix</keyword>
<proteinExistence type="predicted"/>
<feature type="transmembrane region" description="Helical" evidence="1">
    <location>
        <begin position="301"/>
        <end position="320"/>
    </location>
</feature>
<evidence type="ECO:0000313" key="4">
    <source>
        <dbReference type="Proteomes" id="UP000095651"/>
    </source>
</evidence>
<feature type="transmembrane region" description="Helical" evidence="1">
    <location>
        <begin position="563"/>
        <end position="586"/>
    </location>
</feature>
<keyword evidence="1" id="KW-0812">Transmembrane</keyword>
<feature type="transmembrane region" description="Helical" evidence="1">
    <location>
        <begin position="133"/>
        <end position="154"/>
    </location>
</feature>
<feature type="domain" description="Glycosyltransferase RgtA/B/C/D-like" evidence="2">
    <location>
        <begin position="315"/>
        <end position="418"/>
    </location>
</feature>
<dbReference type="Proteomes" id="UP000095651">
    <property type="component" value="Unassembled WGS sequence"/>
</dbReference>
<dbReference type="Pfam" id="PF13231">
    <property type="entry name" value="PMT_2"/>
    <property type="match status" value="1"/>
</dbReference>
<dbReference type="EMBL" id="CYZE01000002">
    <property type="protein sequence ID" value="CUN82200.1"/>
    <property type="molecule type" value="Genomic_DNA"/>
</dbReference>
<organism evidence="3 4">
    <name type="scientific">Hungatella hathewayi</name>
    <dbReference type="NCBI Taxonomy" id="154046"/>
    <lineage>
        <taxon>Bacteria</taxon>
        <taxon>Bacillati</taxon>
        <taxon>Bacillota</taxon>
        <taxon>Clostridia</taxon>
        <taxon>Lachnospirales</taxon>
        <taxon>Lachnospiraceae</taxon>
        <taxon>Hungatella</taxon>
    </lineage>
</organism>
<evidence type="ECO:0000256" key="1">
    <source>
        <dbReference type="SAM" id="Phobius"/>
    </source>
</evidence>
<feature type="transmembrane region" description="Helical" evidence="1">
    <location>
        <begin position="21"/>
        <end position="39"/>
    </location>
</feature>
<feature type="transmembrane region" description="Helical" evidence="1">
    <location>
        <begin position="107"/>
        <end position="126"/>
    </location>
</feature>
<accession>A0A174A336</accession>
<evidence type="ECO:0000313" key="3">
    <source>
        <dbReference type="EMBL" id="CUN82200.1"/>
    </source>
</evidence>
<feature type="transmembrane region" description="Helical" evidence="1">
    <location>
        <begin position="225"/>
        <end position="244"/>
    </location>
</feature>
<dbReference type="AlphaFoldDB" id="A0A174A336"/>
<name>A0A174A336_9FIRM</name>
<feature type="transmembrane region" description="Helical" evidence="1">
    <location>
        <begin position="402"/>
        <end position="421"/>
    </location>
</feature>
<protein>
    <submittedName>
        <fullName evidence="3">Conserved hypothetical integral membrane protein</fullName>
    </submittedName>
</protein>
<feature type="transmembrane region" description="Helical" evidence="1">
    <location>
        <begin position="59"/>
        <end position="77"/>
    </location>
</feature>
<feature type="transmembrane region" description="Helical" evidence="1">
    <location>
        <begin position="160"/>
        <end position="177"/>
    </location>
</feature>
<dbReference type="InterPro" id="IPR038731">
    <property type="entry name" value="RgtA/B/C-like"/>
</dbReference>
<sequence length="804" mass="90123">MERTHKSPRGRRGGSSLQSRGLVLLLWVCALGAIAYSADQLFVKGILSWHRQQKEYYDMMAEVTALFCVFTVLYGLIRSRILKAVGTVAVLSVFFWGHMVFLPVVTAGVYLAYLIVLGEFFCRTVLRLKESDGAAVHFLCGSLLVILVFCLMSAVGIGAIGYLQVFVAASGIFLVFWRCARCGKKNVEEPAGNGRGNGRGNSWGNSWKNSWGYSRRSGRESESGIWLMALCFAFIVAMFCIQAGRMNTALDFDSLWYGVRSRYVLDNGNGIYENMGTIGIVYTYSKGWEVMTLPLANLPSYSFLLAFNLWLTAGVIFMAYQIARFYMGKGHSTVFAALLAGVPGIMNMAITTKTDIATLLFQEIMIYYLLKYLKEGRREWRYLAYGFAAFFLTWTLKPTALVFSTAILGMSVLFLLWKRLLPLWGGKRKAGQAGGKGNAGQGGALGLFLLSLLSLAGIWARTVIITGLPVTSVFSSILTKLGLEMKYPFNVNKIPNSGAELPLGEQLVNFIERAFGFLLRPLGVDMDHVILAWGGFLLFIVLLLWIFSLFYRKNVENDSERLLSSWLNVVFIPFLIVCVVSLYMLVQVDGNYFMLLYVLAALYVMRLVVRISDKTVRNGLCGILVPVMCFCAVVSSLTNWSWVVGFSPVSWNHHGYYDHQEAKHQEMVEKGNGQIWDILAEDPENRLIAVGDHPGVLGFPCNAQSYDDITGSWGNVVLVKTMDNFVEFMDYAKTDYVYTEAGYMEEEQRCYSLVRTLIEYGKLIPVCYEEGNMLARVDIDGEYTETSRAALTEFDKCYIKKNVE</sequence>
<reference evidence="3 4" key="1">
    <citation type="submission" date="2015-09" db="EMBL/GenBank/DDBJ databases">
        <authorList>
            <consortium name="Pathogen Informatics"/>
        </authorList>
    </citation>
    <scope>NUCLEOTIDE SEQUENCE [LARGE SCALE GENOMIC DNA]</scope>
    <source>
        <strain evidence="3 4">2789STDY5608850</strain>
    </source>
</reference>
<feature type="transmembrane region" description="Helical" evidence="1">
    <location>
        <begin position="592"/>
        <end position="609"/>
    </location>
</feature>
<dbReference type="RefSeq" id="WP_055653423.1">
    <property type="nucleotide sequence ID" value="NZ_CABIXC010000002.1"/>
</dbReference>
<feature type="transmembrane region" description="Helical" evidence="1">
    <location>
        <begin position="332"/>
        <end position="350"/>
    </location>
</feature>
<feature type="transmembrane region" description="Helical" evidence="1">
    <location>
        <begin position="530"/>
        <end position="551"/>
    </location>
</feature>
<feature type="transmembrane region" description="Helical" evidence="1">
    <location>
        <begin position="442"/>
        <end position="460"/>
    </location>
</feature>